<dbReference type="EMBL" id="MCFE01000582">
    <property type="protein sequence ID" value="ORX85946.1"/>
    <property type="molecule type" value="Genomic_DNA"/>
</dbReference>
<name>A0A1Y1XKG3_9FUNG</name>
<comment type="caution">
    <text evidence="6">The sequence shown here is derived from an EMBL/GenBank/DDBJ whole genome shotgun (WGS) entry which is preliminary data.</text>
</comment>
<evidence type="ECO:0000256" key="5">
    <source>
        <dbReference type="SAM" id="Phobius"/>
    </source>
</evidence>
<dbReference type="STRING" id="1314790.A0A1Y1XKG3"/>
<dbReference type="SUPFAM" id="SSF51735">
    <property type="entry name" value="NAD(P)-binding Rossmann-fold domains"/>
    <property type="match status" value="1"/>
</dbReference>
<feature type="transmembrane region" description="Helical" evidence="5">
    <location>
        <begin position="12"/>
        <end position="37"/>
    </location>
</feature>
<dbReference type="GO" id="GO:0016616">
    <property type="term" value="F:oxidoreductase activity, acting on the CH-OH group of donors, NAD or NADP as acceptor"/>
    <property type="evidence" value="ECO:0007669"/>
    <property type="project" value="TreeGrafter"/>
</dbReference>
<protein>
    <submittedName>
        <fullName evidence="6">NAD(P)-binding protein</fullName>
    </submittedName>
</protein>
<keyword evidence="5" id="KW-1133">Transmembrane helix</keyword>
<dbReference type="Pfam" id="PF00106">
    <property type="entry name" value="adh_short"/>
    <property type="match status" value="1"/>
</dbReference>
<keyword evidence="3" id="KW-0560">Oxidoreductase</keyword>
<keyword evidence="5" id="KW-0472">Membrane</keyword>
<dbReference type="PANTHER" id="PTHR24322:SF736">
    <property type="entry name" value="RETINOL DEHYDROGENASE 10"/>
    <property type="match status" value="1"/>
</dbReference>
<dbReference type="OrthoDB" id="2102561at2759"/>
<sequence length="322" mass="35669">MTTDSILLTPVITLLSIAWLTFVVLPASLVNLGVGLVNQLKSYLFKKKLVLLNGEASHGVYKSILITGAATGIGRELAHIYASLDTTVSLGLVDINEEQLEKTAQEIRNLSPKIKVFTYIADVRKAEEMQQLIKDFDKNEMDLVIANAGIFIFPHDGTTQLTNYSGWEDDARKTFEVNLLGVINTINPAISLFKTRKNGHVVATCSTSSFYGPPVLASYGASKAAVFRYVRDLGSQLKKDNIYTTCVCPGFVDTPLTRNNPREKKHKLPFLQPVNKTAKIIVQGIARRDETISFPFIVHVICWLGNCTPPLIMNQIQRLMAN</sequence>
<comment type="similarity">
    <text evidence="1 4">Belongs to the short-chain dehydrogenases/reductases (SDR) family.</text>
</comment>
<evidence type="ECO:0000256" key="3">
    <source>
        <dbReference type="ARBA" id="ARBA00023002"/>
    </source>
</evidence>
<dbReference type="PRINTS" id="PR00080">
    <property type="entry name" value="SDRFAMILY"/>
</dbReference>
<dbReference type="InterPro" id="IPR036291">
    <property type="entry name" value="NAD(P)-bd_dom_sf"/>
</dbReference>
<dbReference type="PROSITE" id="PS00061">
    <property type="entry name" value="ADH_SHORT"/>
    <property type="match status" value="1"/>
</dbReference>
<evidence type="ECO:0000256" key="4">
    <source>
        <dbReference type="RuleBase" id="RU000363"/>
    </source>
</evidence>
<dbReference type="PANTHER" id="PTHR24322">
    <property type="entry name" value="PKSB"/>
    <property type="match status" value="1"/>
</dbReference>
<keyword evidence="5" id="KW-0812">Transmembrane</keyword>
<reference evidence="6 7" key="1">
    <citation type="submission" date="2016-07" db="EMBL/GenBank/DDBJ databases">
        <title>Pervasive Adenine N6-methylation of Active Genes in Fungi.</title>
        <authorList>
            <consortium name="DOE Joint Genome Institute"/>
            <person name="Mondo S.J."/>
            <person name="Dannebaum R.O."/>
            <person name="Kuo R.C."/>
            <person name="Labutti K."/>
            <person name="Haridas S."/>
            <person name="Kuo A."/>
            <person name="Salamov A."/>
            <person name="Ahrendt S.R."/>
            <person name="Lipzen A."/>
            <person name="Sullivan W."/>
            <person name="Andreopoulos W.B."/>
            <person name="Clum A."/>
            <person name="Lindquist E."/>
            <person name="Daum C."/>
            <person name="Ramamoorthy G.K."/>
            <person name="Gryganskyi A."/>
            <person name="Culley D."/>
            <person name="Magnuson J.K."/>
            <person name="James T.Y."/>
            <person name="O'Malley M.A."/>
            <person name="Stajich J.E."/>
            <person name="Spatafora J.W."/>
            <person name="Visel A."/>
            <person name="Grigoriev I.V."/>
        </authorList>
    </citation>
    <scope>NUCLEOTIDE SEQUENCE [LARGE SCALE GENOMIC DNA]</scope>
    <source>
        <strain evidence="6 7">CBS 931.73</strain>
    </source>
</reference>
<keyword evidence="2" id="KW-0521">NADP</keyword>
<gene>
    <name evidence="6" type="ORF">K493DRAFT_319883</name>
</gene>
<feature type="non-terminal residue" evidence="6">
    <location>
        <position position="322"/>
    </location>
</feature>
<dbReference type="AlphaFoldDB" id="A0A1Y1XKG3"/>
<proteinExistence type="inferred from homology"/>
<evidence type="ECO:0000313" key="6">
    <source>
        <dbReference type="EMBL" id="ORX85946.1"/>
    </source>
</evidence>
<dbReference type="InterPro" id="IPR020904">
    <property type="entry name" value="Sc_DH/Rdtase_CS"/>
</dbReference>
<organism evidence="6 7">
    <name type="scientific">Basidiobolus meristosporus CBS 931.73</name>
    <dbReference type="NCBI Taxonomy" id="1314790"/>
    <lineage>
        <taxon>Eukaryota</taxon>
        <taxon>Fungi</taxon>
        <taxon>Fungi incertae sedis</taxon>
        <taxon>Zoopagomycota</taxon>
        <taxon>Entomophthoromycotina</taxon>
        <taxon>Basidiobolomycetes</taxon>
        <taxon>Basidiobolales</taxon>
        <taxon>Basidiobolaceae</taxon>
        <taxon>Basidiobolus</taxon>
    </lineage>
</organism>
<accession>A0A1Y1XKG3</accession>
<evidence type="ECO:0000313" key="7">
    <source>
        <dbReference type="Proteomes" id="UP000193498"/>
    </source>
</evidence>
<evidence type="ECO:0000256" key="1">
    <source>
        <dbReference type="ARBA" id="ARBA00006484"/>
    </source>
</evidence>
<dbReference type="Proteomes" id="UP000193498">
    <property type="component" value="Unassembled WGS sequence"/>
</dbReference>
<dbReference type="PRINTS" id="PR00081">
    <property type="entry name" value="GDHRDH"/>
</dbReference>
<dbReference type="InterPro" id="IPR002347">
    <property type="entry name" value="SDR_fam"/>
</dbReference>
<dbReference type="Gene3D" id="3.40.50.720">
    <property type="entry name" value="NAD(P)-binding Rossmann-like Domain"/>
    <property type="match status" value="1"/>
</dbReference>
<keyword evidence="7" id="KW-1185">Reference proteome</keyword>
<evidence type="ECO:0000256" key="2">
    <source>
        <dbReference type="ARBA" id="ARBA00022857"/>
    </source>
</evidence>
<dbReference type="InParanoid" id="A0A1Y1XKG3"/>